<dbReference type="Pfam" id="PF13853">
    <property type="entry name" value="7tm_4"/>
    <property type="match status" value="2"/>
</dbReference>
<evidence type="ECO:0000259" key="14">
    <source>
        <dbReference type="PROSITE" id="PS50262"/>
    </source>
</evidence>
<evidence type="ECO:0000256" key="10">
    <source>
        <dbReference type="ARBA" id="ARBA00023180"/>
    </source>
</evidence>
<evidence type="ECO:0000256" key="7">
    <source>
        <dbReference type="ARBA" id="ARBA00023040"/>
    </source>
</evidence>
<dbReference type="PRINTS" id="PR00237">
    <property type="entry name" value="GPCRRHODOPSN"/>
</dbReference>
<reference evidence="15" key="1">
    <citation type="submission" date="2025-08" db="UniProtKB">
        <authorList>
            <consortium name="Ensembl"/>
        </authorList>
    </citation>
    <scope>IDENTIFICATION</scope>
</reference>
<dbReference type="GO" id="GO:0005886">
    <property type="term" value="C:plasma membrane"/>
    <property type="evidence" value="ECO:0007669"/>
    <property type="project" value="UniProtKB-SubCell"/>
</dbReference>
<keyword evidence="8 13" id="KW-0472">Membrane</keyword>
<evidence type="ECO:0000256" key="8">
    <source>
        <dbReference type="ARBA" id="ARBA00023136"/>
    </source>
</evidence>
<name>A0A8C3SV83_CHESE</name>
<keyword evidence="6 13" id="KW-1133">Transmembrane helix</keyword>
<evidence type="ECO:0000256" key="2">
    <source>
        <dbReference type="ARBA" id="ARBA00022475"/>
    </source>
</evidence>
<dbReference type="Proteomes" id="UP000694403">
    <property type="component" value="Unplaced"/>
</dbReference>
<feature type="transmembrane region" description="Helical" evidence="13">
    <location>
        <begin position="61"/>
        <end position="81"/>
    </location>
</feature>
<evidence type="ECO:0000256" key="3">
    <source>
        <dbReference type="ARBA" id="ARBA00022606"/>
    </source>
</evidence>
<evidence type="ECO:0000256" key="13">
    <source>
        <dbReference type="SAM" id="Phobius"/>
    </source>
</evidence>
<keyword evidence="11 12" id="KW-0807">Transducer</keyword>
<dbReference type="AlphaFoldDB" id="A0A8C3SV83"/>
<comment type="similarity">
    <text evidence="12">Belongs to the G-protein coupled receptor 1 family.</text>
</comment>
<dbReference type="Ensembl" id="ENSCSRT00000021063.1">
    <property type="protein sequence ID" value="ENSCSRP00000020161.1"/>
    <property type="gene ID" value="ENSCSRG00000015345.1"/>
</dbReference>
<dbReference type="Gene3D" id="1.20.1070.10">
    <property type="entry name" value="Rhodopsin 7-helix transmembrane proteins"/>
    <property type="match status" value="2"/>
</dbReference>
<evidence type="ECO:0000256" key="12">
    <source>
        <dbReference type="RuleBase" id="RU000688"/>
    </source>
</evidence>
<reference evidence="15" key="2">
    <citation type="submission" date="2025-09" db="UniProtKB">
        <authorList>
            <consortium name="Ensembl"/>
        </authorList>
    </citation>
    <scope>IDENTIFICATION</scope>
</reference>
<dbReference type="InterPro" id="IPR000725">
    <property type="entry name" value="Olfact_rcpt"/>
</dbReference>
<keyword evidence="4 12" id="KW-0812">Transmembrane</keyword>
<dbReference type="PRINTS" id="PR00245">
    <property type="entry name" value="OLFACTORYR"/>
</dbReference>
<evidence type="ECO:0000256" key="1">
    <source>
        <dbReference type="ARBA" id="ARBA00004651"/>
    </source>
</evidence>
<feature type="transmembrane region" description="Helical" evidence="13">
    <location>
        <begin position="349"/>
        <end position="368"/>
    </location>
</feature>
<evidence type="ECO:0000313" key="16">
    <source>
        <dbReference type="Proteomes" id="UP000694403"/>
    </source>
</evidence>
<dbReference type="FunFam" id="1.20.1070.10:FF:000010">
    <property type="entry name" value="Olfactory receptor"/>
    <property type="match status" value="1"/>
</dbReference>
<dbReference type="CDD" id="cd15911">
    <property type="entry name" value="7tmA_OR11A-like"/>
    <property type="match status" value="1"/>
</dbReference>
<evidence type="ECO:0000313" key="15">
    <source>
        <dbReference type="Ensembl" id="ENSCSRP00000020161.1"/>
    </source>
</evidence>
<dbReference type="InterPro" id="IPR000276">
    <property type="entry name" value="GPCR_Rhodpsn"/>
</dbReference>
<feature type="transmembrane region" description="Helical" evidence="13">
    <location>
        <begin position="101"/>
        <end position="123"/>
    </location>
</feature>
<keyword evidence="2" id="KW-1003">Cell membrane</keyword>
<feature type="transmembrane region" description="Helical" evidence="13">
    <location>
        <begin position="143"/>
        <end position="171"/>
    </location>
</feature>
<feature type="transmembrane region" description="Helical" evidence="13">
    <location>
        <begin position="241"/>
        <end position="264"/>
    </location>
</feature>
<evidence type="ECO:0000256" key="11">
    <source>
        <dbReference type="ARBA" id="ARBA00023224"/>
    </source>
</evidence>
<feature type="domain" description="G-protein coupled receptors family 1 profile" evidence="14">
    <location>
        <begin position="309"/>
        <end position="397"/>
    </location>
</feature>
<keyword evidence="3" id="KW-0716">Sensory transduction</keyword>
<feature type="transmembrane region" description="Helical" evidence="13">
    <location>
        <begin position="307"/>
        <end position="329"/>
    </location>
</feature>
<dbReference type="GO" id="GO:0004984">
    <property type="term" value="F:olfactory receptor activity"/>
    <property type="evidence" value="ECO:0007669"/>
    <property type="project" value="InterPro"/>
</dbReference>
<organism evidence="15 16">
    <name type="scientific">Chelydra serpentina</name>
    <name type="common">Snapping turtle</name>
    <name type="synonym">Testudo serpentina</name>
    <dbReference type="NCBI Taxonomy" id="8475"/>
    <lineage>
        <taxon>Eukaryota</taxon>
        <taxon>Metazoa</taxon>
        <taxon>Chordata</taxon>
        <taxon>Craniata</taxon>
        <taxon>Vertebrata</taxon>
        <taxon>Euteleostomi</taxon>
        <taxon>Archelosauria</taxon>
        <taxon>Testudinata</taxon>
        <taxon>Testudines</taxon>
        <taxon>Cryptodira</taxon>
        <taxon>Durocryptodira</taxon>
        <taxon>Americhelydia</taxon>
        <taxon>Chelydroidea</taxon>
        <taxon>Chelydridae</taxon>
        <taxon>Chelydra</taxon>
    </lineage>
</organism>
<dbReference type="PANTHER" id="PTHR26452">
    <property type="entry name" value="OLFACTORY RECEPTOR"/>
    <property type="match status" value="1"/>
</dbReference>
<proteinExistence type="inferred from homology"/>
<keyword evidence="16" id="KW-1185">Reference proteome</keyword>
<evidence type="ECO:0000256" key="9">
    <source>
        <dbReference type="ARBA" id="ARBA00023170"/>
    </source>
</evidence>
<keyword evidence="9 12" id="KW-0675">Receptor</keyword>
<protein>
    <recommendedName>
        <fullName evidence="14">G-protein coupled receptors family 1 profile domain-containing protein</fullName>
    </recommendedName>
</protein>
<feature type="domain" description="G-protein coupled receptors family 1 profile" evidence="14">
    <location>
        <begin position="44"/>
        <end position="293"/>
    </location>
</feature>
<evidence type="ECO:0000256" key="4">
    <source>
        <dbReference type="ARBA" id="ARBA00022692"/>
    </source>
</evidence>
<evidence type="ECO:0000256" key="5">
    <source>
        <dbReference type="ARBA" id="ARBA00022725"/>
    </source>
</evidence>
<feature type="transmembrane region" description="Helical" evidence="13">
    <location>
        <begin position="28"/>
        <end position="54"/>
    </location>
</feature>
<dbReference type="InterPro" id="IPR017452">
    <property type="entry name" value="GPCR_Rhodpsn_7TM"/>
</dbReference>
<dbReference type="GO" id="GO:0004930">
    <property type="term" value="F:G protein-coupled receptor activity"/>
    <property type="evidence" value="ECO:0007669"/>
    <property type="project" value="UniProtKB-KW"/>
</dbReference>
<evidence type="ECO:0000256" key="6">
    <source>
        <dbReference type="ARBA" id="ARBA00022989"/>
    </source>
</evidence>
<feature type="transmembrane region" description="Helical" evidence="13">
    <location>
        <begin position="380"/>
        <end position="399"/>
    </location>
</feature>
<keyword evidence="7 12" id="KW-0297">G-protein coupled receptor</keyword>
<sequence length="427" mass="47890">MAKPEQGNQTAITEFILLGFGSHPELRVLLFLLFLVIYILTVAGNILIITLVVADQHLHTPMYFFLGNLSCLETCYTSTILPRMMASFLTNEYVISGNGCFLQYYFFTWLAGSECCLLSVMSYDRYVAICKPLHYATLMNGKFCLQLAAGSWINGMVASAIVTSLMSHLIFCGPNEIDHFFCDFTPVTKLSCSDTRPIELVTFVLASIFTLPPFLLTLISYVCIIITILRIPSTTGRQKAFSTCSSHLIVVTIFYGTLNIVYLSPKTPTLRDLNKVFSVFYTVLTPLVNPIIYSLRNKNVKEAMAHIRTGVLIMIIPSMLIFVSYSKIISTILKITSAQQRHKAFSTCSSHLIVITLFYGSASAMYLRPRSSYVPERDKFLALVYSVVTPTLNPIIYSLRSKDIHKALRRVILQNSLTPNCRQPTTA</sequence>
<dbReference type="SUPFAM" id="SSF81321">
    <property type="entry name" value="Family A G protein-coupled receptor-like"/>
    <property type="match status" value="2"/>
</dbReference>
<accession>A0A8C3SV83</accession>
<keyword evidence="10" id="KW-0325">Glycoprotein</keyword>
<keyword evidence="5" id="KW-0552">Olfaction</keyword>
<dbReference type="InterPro" id="IPR050516">
    <property type="entry name" value="Olfactory_GPCR"/>
</dbReference>
<feature type="transmembrane region" description="Helical" evidence="13">
    <location>
        <begin position="203"/>
        <end position="229"/>
    </location>
</feature>
<comment type="subcellular location">
    <subcellularLocation>
        <location evidence="1">Cell membrane</location>
        <topology evidence="1">Multi-pass membrane protein</topology>
    </subcellularLocation>
</comment>
<dbReference type="PROSITE" id="PS00237">
    <property type="entry name" value="G_PROTEIN_RECEP_F1_1"/>
    <property type="match status" value="1"/>
</dbReference>
<dbReference type="PROSITE" id="PS50262">
    <property type="entry name" value="G_PROTEIN_RECEP_F1_2"/>
    <property type="match status" value="2"/>
</dbReference>